<keyword evidence="6" id="KW-0813">Transport</keyword>
<evidence type="ECO:0000256" key="1">
    <source>
        <dbReference type="ARBA" id="ARBA00004370"/>
    </source>
</evidence>
<evidence type="ECO:0000256" key="5">
    <source>
        <dbReference type="ARBA" id="ARBA00034769"/>
    </source>
</evidence>
<organism evidence="8 9">
    <name type="scientific">Heligmosomoides polygyrus</name>
    <name type="common">Parasitic roundworm</name>
    <dbReference type="NCBI Taxonomy" id="6339"/>
    <lineage>
        <taxon>Eukaryota</taxon>
        <taxon>Metazoa</taxon>
        <taxon>Ecdysozoa</taxon>
        <taxon>Nematoda</taxon>
        <taxon>Chromadorea</taxon>
        <taxon>Rhabditida</taxon>
        <taxon>Rhabditina</taxon>
        <taxon>Rhabditomorpha</taxon>
        <taxon>Strongyloidea</taxon>
        <taxon>Heligmosomidae</taxon>
        <taxon>Heligmosomoides</taxon>
    </lineage>
</organism>
<dbReference type="GO" id="GO:0005254">
    <property type="term" value="F:chloride channel activity"/>
    <property type="evidence" value="ECO:0007669"/>
    <property type="project" value="UniProtKB-KW"/>
</dbReference>
<reference evidence="9" key="2">
    <citation type="submission" date="2019-09" db="UniProtKB">
        <authorList>
            <consortium name="WormBaseParasite"/>
        </authorList>
    </citation>
    <scope>IDENTIFICATION</scope>
</reference>
<accession>A0A3P8BDQ2</accession>
<evidence type="ECO:0000256" key="3">
    <source>
        <dbReference type="ARBA" id="ARBA00022989"/>
    </source>
</evidence>
<comment type="similarity">
    <text evidence="5 6">Belongs to the anion channel-forming bestrophin (TC 1.A.46) family. Calcium-sensitive chloride channel subfamily.</text>
</comment>
<keyword evidence="2 6" id="KW-0812">Transmembrane</keyword>
<keyword evidence="6" id="KW-0407">Ion channel</keyword>
<reference evidence="7 8" key="1">
    <citation type="submission" date="2018-11" db="EMBL/GenBank/DDBJ databases">
        <authorList>
            <consortium name="Pathogen Informatics"/>
        </authorList>
    </citation>
    <scope>NUCLEOTIDE SEQUENCE [LARGE SCALE GENOMIC DNA]</scope>
</reference>
<keyword evidence="8" id="KW-1185">Reference proteome</keyword>
<dbReference type="InterPro" id="IPR021134">
    <property type="entry name" value="Bestrophin-like"/>
</dbReference>
<dbReference type="OrthoDB" id="201595at2759"/>
<dbReference type="Proteomes" id="UP000050761">
    <property type="component" value="Unassembled WGS sequence"/>
</dbReference>
<keyword evidence="4 6" id="KW-0472">Membrane</keyword>
<dbReference type="Pfam" id="PF01062">
    <property type="entry name" value="Bestrophin"/>
    <property type="match status" value="1"/>
</dbReference>
<evidence type="ECO:0000313" key="8">
    <source>
        <dbReference type="Proteomes" id="UP000050761"/>
    </source>
</evidence>
<dbReference type="GO" id="GO:0005886">
    <property type="term" value="C:plasma membrane"/>
    <property type="evidence" value="ECO:0007669"/>
    <property type="project" value="UniProtKB-SubCell"/>
</dbReference>
<comment type="function">
    <text evidence="6">Forms chloride channels.</text>
</comment>
<evidence type="ECO:0000256" key="2">
    <source>
        <dbReference type="ARBA" id="ARBA00022692"/>
    </source>
</evidence>
<dbReference type="PANTHER" id="PTHR10736:SF0">
    <property type="entry name" value="BESTROPHIN HOMOLOG"/>
    <property type="match status" value="1"/>
</dbReference>
<feature type="transmembrane region" description="Helical" evidence="6">
    <location>
        <begin position="125"/>
        <end position="144"/>
    </location>
</feature>
<keyword evidence="3 6" id="KW-1133">Transmembrane helix</keyword>
<keyword evidence="6" id="KW-0869">Chloride channel</keyword>
<dbReference type="InterPro" id="IPR000615">
    <property type="entry name" value="Bestrophin"/>
</dbReference>
<evidence type="ECO:0000256" key="4">
    <source>
        <dbReference type="ARBA" id="ARBA00023136"/>
    </source>
</evidence>
<gene>
    <name evidence="7" type="ORF">HPBE_LOCUS7115</name>
</gene>
<evidence type="ECO:0000313" key="9">
    <source>
        <dbReference type="WBParaSite" id="HPBE_0000711401-mRNA-1"/>
    </source>
</evidence>
<dbReference type="PANTHER" id="PTHR10736">
    <property type="entry name" value="BESTROPHIN"/>
    <property type="match status" value="1"/>
</dbReference>
<dbReference type="AlphaFoldDB" id="A0A183FJD4"/>
<evidence type="ECO:0000313" key="7">
    <source>
        <dbReference type="EMBL" id="VDO70995.1"/>
    </source>
</evidence>
<name>A0A183FJD4_HELPZ</name>
<comment type="subcellular location">
    <subcellularLocation>
        <location evidence="6">Cell membrane</location>
        <topology evidence="6">Multi-pass membrane protein</topology>
    </subcellularLocation>
    <subcellularLocation>
        <location evidence="1">Membrane</location>
    </subcellularLocation>
</comment>
<dbReference type="WBParaSite" id="HPBE_0000711401-mRNA-1">
    <property type="protein sequence ID" value="HPBE_0000711401-mRNA-1"/>
    <property type="gene ID" value="HPBE_0000711401"/>
</dbReference>
<accession>A0A183FJD4</accession>
<keyword evidence="6" id="KW-0406">Ion transport</keyword>
<dbReference type="GO" id="GO:0034707">
    <property type="term" value="C:chloride channel complex"/>
    <property type="evidence" value="ECO:0007669"/>
    <property type="project" value="UniProtKB-KW"/>
</dbReference>
<keyword evidence="6" id="KW-1003">Cell membrane</keyword>
<keyword evidence="6" id="KW-0868">Chloride</keyword>
<proteinExistence type="inferred from homology"/>
<dbReference type="EMBL" id="UZAH01025816">
    <property type="protein sequence ID" value="VDO70995.1"/>
    <property type="molecule type" value="Genomic_DNA"/>
</dbReference>
<feature type="transmembrane region" description="Helical" evidence="6">
    <location>
        <begin position="31"/>
        <end position="53"/>
    </location>
</feature>
<sequence length="190" mass="20863">MTVNYMRDAATVRLGTFLKLLFRWRGSVWKLIWKELILFLFIYFNLCVLHRFFLKGSDVGPTFERLVMHCRTLMRDASTVLTFALGFYVSQIADRPAGLEAGSTDCPQTYISSCHGAAGGSPSGAVSVIIVVVAVAVVDCLALSRGSSPLNNPINSPLKTRPHTRLEPRKILLRRLCASTGSQKGSDSPS</sequence>
<protein>
    <recommendedName>
        <fullName evidence="6">Bestrophin homolog</fullName>
    </recommendedName>
</protein>
<evidence type="ECO:0000256" key="6">
    <source>
        <dbReference type="RuleBase" id="RU363126"/>
    </source>
</evidence>